<dbReference type="AlphaFoldDB" id="A0A914C9M3"/>
<dbReference type="GO" id="GO:0016020">
    <property type="term" value="C:membrane"/>
    <property type="evidence" value="ECO:0007669"/>
    <property type="project" value="UniProtKB-SubCell"/>
</dbReference>
<reference evidence="6" key="1">
    <citation type="submission" date="2022-11" db="UniProtKB">
        <authorList>
            <consortium name="WormBaseParasite"/>
        </authorList>
    </citation>
    <scope>IDENTIFICATION</scope>
</reference>
<dbReference type="PANTHER" id="PTHR12483:SF30">
    <property type="entry name" value="COPPER TRANSPORT PROTEIN"/>
    <property type="match status" value="1"/>
</dbReference>
<comment type="subcellular location">
    <subcellularLocation>
        <location evidence="4">Membrane</location>
        <topology evidence="4">Multi-pass membrane protein</topology>
    </subcellularLocation>
</comment>
<organism evidence="5 6">
    <name type="scientific">Acrobeloides nanus</name>
    <dbReference type="NCBI Taxonomy" id="290746"/>
    <lineage>
        <taxon>Eukaryota</taxon>
        <taxon>Metazoa</taxon>
        <taxon>Ecdysozoa</taxon>
        <taxon>Nematoda</taxon>
        <taxon>Chromadorea</taxon>
        <taxon>Rhabditida</taxon>
        <taxon>Tylenchina</taxon>
        <taxon>Cephalobomorpha</taxon>
        <taxon>Cephaloboidea</taxon>
        <taxon>Cephalobidae</taxon>
        <taxon>Acrobeloides</taxon>
    </lineage>
</organism>
<evidence type="ECO:0000256" key="1">
    <source>
        <dbReference type="ARBA" id="ARBA00022692"/>
    </source>
</evidence>
<dbReference type="Proteomes" id="UP000887540">
    <property type="component" value="Unplaced"/>
</dbReference>
<dbReference type="PANTHER" id="PTHR12483">
    <property type="entry name" value="SOLUTE CARRIER FAMILY 31 COPPER TRANSPORTERS"/>
    <property type="match status" value="1"/>
</dbReference>
<name>A0A914C9M3_9BILA</name>
<proteinExistence type="inferred from homology"/>
<accession>A0A914C9M3</accession>
<keyword evidence="3 4" id="KW-0472">Membrane</keyword>
<dbReference type="Pfam" id="PF04145">
    <property type="entry name" value="Ctr"/>
    <property type="match status" value="1"/>
</dbReference>
<protein>
    <recommendedName>
        <fullName evidence="4">Copper transport protein</fullName>
    </recommendedName>
</protein>
<keyword evidence="4" id="KW-0186">Copper</keyword>
<evidence type="ECO:0000313" key="5">
    <source>
        <dbReference type="Proteomes" id="UP000887540"/>
    </source>
</evidence>
<sequence>MNNMDSEGSTNMDSITDYGVNSLSMSFHFGYNQIILFNFWSIDSPGVMVLSCIIIIILCFILEMVRYLREPITNGLNRNKVNAGLLTISEASKLLVSNATLQIPQLILAYICGTGRSFRVFYV</sequence>
<evidence type="ECO:0000313" key="6">
    <source>
        <dbReference type="WBParaSite" id="ACRNAN_Path_662.g2488.t1"/>
    </source>
</evidence>
<keyword evidence="1 4" id="KW-0812">Transmembrane</keyword>
<evidence type="ECO:0000256" key="3">
    <source>
        <dbReference type="ARBA" id="ARBA00023136"/>
    </source>
</evidence>
<keyword evidence="5" id="KW-1185">Reference proteome</keyword>
<keyword evidence="2 4" id="KW-1133">Transmembrane helix</keyword>
<dbReference type="GO" id="GO:0005375">
    <property type="term" value="F:copper ion transmembrane transporter activity"/>
    <property type="evidence" value="ECO:0007669"/>
    <property type="project" value="UniProtKB-UniRule"/>
</dbReference>
<keyword evidence="4" id="KW-0813">Transport</keyword>
<keyword evidence="4" id="KW-0406">Ion transport</keyword>
<keyword evidence="4" id="KW-0187">Copper transport</keyword>
<dbReference type="WBParaSite" id="ACRNAN_Path_662.g2488.t1">
    <property type="protein sequence ID" value="ACRNAN_Path_662.g2488.t1"/>
    <property type="gene ID" value="ACRNAN_Path_662.g2488"/>
</dbReference>
<comment type="similarity">
    <text evidence="4">Belongs to the copper transporter (Ctr) (TC 1.A.56) family. SLC31A subfamily.</text>
</comment>
<dbReference type="InterPro" id="IPR007274">
    <property type="entry name" value="Cop_transporter"/>
</dbReference>
<feature type="transmembrane region" description="Helical" evidence="4">
    <location>
        <begin position="47"/>
        <end position="68"/>
    </location>
</feature>
<evidence type="ECO:0000256" key="4">
    <source>
        <dbReference type="RuleBase" id="RU367022"/>
    </source>
</evidence>
<evidence type="ECO:0000256" key="2">
    <source>
        <dbReference type="ARBA" id="ARBA00022989"/>
    </source>
</evidence>